<feature type="compositionally biased region" description="Basic and acidic residues" evidence="2">
    <location>
        <begin position="1233"/>
        <end position="1248"/>
    </location>
</feature>
<feature type="compositionally biased region" description="Low complexity" evidence="2">
    <location>
        <begin position="1789"/>
        <end position="1801"/>
    </location>
</feature>
<feature type="compositionally biased region" description="Basic and acidic residues" evidence="2">
    <location>
        <begin position="2251"/>
        <end position="2265"/>
    </location>
</feature>
<dbReference type="PANTHER" id="PTHR11324:SF16">
    <property type="entry name" value="PDZ DOMAIN-CONTAINING PROTEIN 2"/>
    <property type="match status" value="1"/>
</dbReference>
<feature type="region of interest" description="Disordered" evidence="2">
    <location>
        <begin position="382"/>
        <end position="415"/>
    </location>
</feature>
<name>A0A0L0C0D7_LUCCU</name>
<feature type="region of interest" description="Disordered" evidence="2">
    <location>
        <begin position="2448"/>
        <end position="2480"/>
    </location>
</feature>
<feature type="region of interest" description="Disordered" evidence="2">
    <location>
        <begin position="1487"/>
        <end position="1526"/>
    </location>
</feature>
<feature type="region of interest" description="Disordered" evidence="2">
    <location>
        <begin position="708"/>
        <end position="841"/>
    </location>
</feature>
<dbReference type="Pfam" id="PF00595">
    <property type="entry name" value="PDZ"/>
    <property type="match status" value="1"/>
</dbReference>
<feature type="compositionally biased region" description="Polar residues" evidence="2">
    <location>
        <begin position="575"/>
        <end position="590"/>
    </location>
</feature>
<feature type="compositionally biased region" description="Polar residues" evidence="2">
    <location>
        <begin position="970"/>
        <end position="979"/>
    </location>
</feature>
<dbReference type="OrthoDB" id="42382at2759"/>
<feature type="compositionally biased region" description="Basic and acidic residues" evidence="2">
    <location>
        <begin position="1619"/>
        <end position="1665"/>
    </location>
</feature>
<feature type="compositionally biased region" description="Polar residues" evidence="2">
    <location>
        <begin position="1276"/>
        <end position="1285"/>
    </location>
</feature>
<sequence length="3041" mass="336515">MADYITVVEVDDPTSQDPNLLLRKTPPHTPSDEDPSFITVLSINNNNNLPHHTQNVGKGLDSSNAETETVVVFRLPGERLGFGLKFQGGTRSTEKVQKLFIQSCAKDSPAAKVMTSWGQLREGDEIVKIDDSWVRDMTRIECVKGLKDNVAIKLEVRNGRGLKPMDLEEDYDQRGHMTTFTRGSGKMKGAPPPPPPVPPRKLVKKPVANKELEESVAQNTEVTVEDQNQEKSFTPPPDAEFYINLFAENNANNNSNHSNSRQHNAGSESDDTASTISTVIDRYSITSTYSSESDLSGFNSLTNGQGSVINKPELAKVLKPFTMLEQEFNLAGNTEQALSSVLDTSLDLDLNNITLIPGNNYENIEFKTQKINVYENMELRPKEEPKEVDVTAEDKKEEEVKQLTPTPKPRQVAAHIEPKKRSIIPMPRKLSNTGKQAIEVLPPKVPDNVVLPSTPNPKVVTPTTPTTPTNDLPAAKEMSAKTNSPTTPNGVATSPKEYATKIPKAILTPQSQQQLLERAKTESEIKLKPQSKLEKLKLQTSDFLEKEQGNKQNKTPSPTKSRIPIHLTNKRSLELESSTGKPNSIKSPTNIPRRLTKQKSETDLNLNYLINTQSKESSPLSNSKIPLQRTISAEAKFKSPDRTLIPILQQSTGSTLNSSSESISSTASGSKNRGPKPKPPERVQSLPKTNIPKLSLNNVTTVAVVDRSVTPSSPPTTQMPSMQTFKQTSPKPQEKPSTPPSPSREIRFKIQTYESKTQTNKDTPHVFQDQEEHLPSLFELQRRSTPPSTRKTEDSSSTADNSKESSPSSTIRNLFGEHSQQKEKEDDDNDNEDLDCTTPPPLVVGKCMKIDDSSAPLYYSSSSSDDEDDMVDANGYEEKDYICEDGEKLGPPELINGPGPSEAYFNLYWHSNMLPTIGEVEEECSSLEPQSLTNGPIVIVDDLSQQKPVNKTDNEQTKDTEKVVKREETTSAINNNNNTKPKKSIFIGVPVLPPTVPVTELQNLKKKELKENKNKMSEVSEEKEKQLNLKESEEVNEKESGEQEVVDGKEKEELKMEKVEEKESLEQQKMEKIGKVVKESKSLEKEETKAEEQTHSETSMAAETYQTATSEVSDNKTALSETKQEVKTETKQTTTKSSTSTTTTTKKVIKSSTTFSTVVESKTCDNLLDAIDDLPEEFKKVLVECKTPDSPKPISFSLQPYTERIGNTKITVMEERQFETDQKAYAEIRTLDSKTGEEKIQKSSETHKEKAKLKKVHSQDSLDDNKVKQQQQQQQPITVTAQAETRLSEEALNPQDNQSIVRGILNLSECGKQLQVNEQGGIDLLECEHQILETFEDSEQLISPQKEEKSNEKPSLIRELSETLMVTADGEKQITKRSEVTKEELAKEAGFEQNDLVQNIMEMEANKLINEETQQLIDSVLKDAEKQVNKRVDSSKDSGKKGPKLVKKTEEEKKLEMEAQKLIESYQKVKKEAEKLFQYEAVDERGFDLSDLEKEPEKEKETKKENATQIEEKKKPENPEEVIEKENASVNVQEVVNNTDIKTEVIAEDEAKQPEIVKEIVKDSKLASLVPEVVETTQPILVTTPNSSQDFIDNEPLYVLHKNIIETKEVSTPIKEITKELVENENVEPKEDLKKEEPCKEEIPKNNESETESPKQESNKIKELQTEAPKQETPNIKEFKTELPIQESPKSQESSVKSLKPESPKIQKTTKIQEIHNELSTTKTLKVQKTHKEPLTPETPKIKEIQTEVPPPKIQETKTESPKVEVTTEKIKSVKLSPKLKKSSKKSESPTPIKEQPVSPKMKPKPTPKPKPPVPQKRTETLVKPIPKRRGSLETTSYISEQKVEIAKPTTPPTPPTTPIVEIPKPMERIIVGVEHHIVLPQTVINAQVNSSNDQQPPPVITLASESLPSVEKQSSHHSNMPLLAQTASGDLLETINLPNVTLESKDLLTSSSADSVKSAIKVEAVVEHTDDEDFKEEQQKQQVQVDEIKVQEEKEQKEKDLEQRHLNKMENGLHVVPQTNTTPIIVSSNSSDYLNTLTSPPTYSRLPPDGHEFPPNFSEPLMMPTAAATANMMKTTSLLQSVTTTTQAPGLNNSNTIYTEKLYAASAVGQTMVASTRATHVTSTTNNGVTQTVVEVEKQKSSPIIIEQEIAAPPPLPKSTPPPTVPRKVYRQDLVVNVEDTRGSGAQTLIQANTPTKLIIDTRHSRSTQNLSSGNSSGSSTPTAQKLEAPTYDSSSSVNDYKRSLSAPRRSSDWRKDEKSEKSVRDKIAMFSNDESSSSNVESVVKPLSFSRTNSSTKPLNLSTENLLDSSATTRYTNASNLHKTRAMSVENLNEVSRHYQLTKQLPHQQGYSDSMHSLNNLTGDYNHNYASLPRRHASTQHLDRRISFSGQPAYVPDEASRKAAITNILEQRRRSLSKLRGLVIPERPHIPISTLEPILDLPEIKSRDSDQVKTSGNSSSTDSTDSGVGSFTGSLTVPRPAKRSELNVANSLTLNSALRPLNITTHSNTMNIANNRSYLSQTQNPRQVPLVAQRRMDALNTVPPAKPPRTSLAATPTRQFLHEESDSCDSVFSSRISSPPMSPCVPQVTEKFALTRTLSSETNTSIASSTTSTLTSGSGSQASCSSVGSTPTVDLSRRVLKSGSNDSATNRKNILASAKCRNGRGDTSALMRNRAYDDEDSTDGYDEDEVRRHHKSKPRSSLVSSSSSLITLPSKAASPTAPINYKLVTKADQSLVDKVINVAAYVEITSDTDDSSRRSADSSSPLKLSAMFIDEERKQSFKADPTQKASSQPRPQNKVPAKTPRPEVVLVVTRSESVVVKPLSKKRSSLGSLSSLNEKPCEIDYEKKRSYHKASRSLDLDLDVISSEDQTCASSPSKGSSPAATPSSNSSSSRSSPQPTTEAATLASIRARRQLSRPDVSKISTSELLERAQETRNALQAEIRAQEDSTPNGARCVEIVKDSCGLGFSIEGGFDSPLGNRPLIVKKVFMGGAAQKTGQVRNGDEILSINGSSTAKMTRVDAWNYMKQLPLGPVKIVFA</sequence>
<feature type="compositionally biased region" description="Acidic residues" evidence="2">
    <location>
        <begin position="825"/>
        <end position="835"/>
    </location>
</feature>
<dbReference type="SUPFAM" id="SSF50156">
    <property type="entry name" value="PDZ domain-like"/>
    <property type="match status" value="2"/>
</dbReference>
<feature type="compositionally biased region" description="Polar residues" evidence="2">
    <location>
        <begin position="783"/>
        <end position="812"/>
    </location>
</feature>
<accession>A0A0L0C0D7</accession>
<feature type="compositionally biased region" description="Basic and acidic residues" evidence="2">
    <location>
        <begin position="1426"/>
        <end position="1440"/>
    </location>
</feature>
<feature type="region of interest" description="Disordered" evidence="2">
    <location>
        <begin position="1233"/>
        <end position="1296"/>
    </location>
</feature>
<protein>
    <recommendedName>
        <fullName evidence="3">PDZ domain-containing protein</fullName>
    </recommendedName>
</protein>
<dbReference type="Proteomes" id="UP000037069">
    <property type="component" value="Unassembled WGS sequence"/>
</dbReference>
<organism evidence="4 5">
    <name type="scientific">Lucilia cuprina</name>
    <name type="common">Green bottle fly</name>
    <name type="synonym">Australian sheep blowfly</name>
    <dbReference type="NCBI Taxonomy" id="7375"/>
    <lineage>
        <taxon>Eukaryota</taxon>
        <taxon>Metazoa</taxon>
        <taxon>Ecdysozoa</taxon>
        <taxon>Arthropoda</taxon>
        <taxon>Hexapoda</taxon>
        <taxon>Insecta</taxon>
        <taxon>Pterygota</taxon>
        <taxon>Neoptera</taxon>
        <taxon>Endopterygota</taxon>
        <taxon>Diptera</taxon>
        <taxon>Brachycera</taxon>
        <taxon>Muscomorpha</taxon>
        <taxon>Oestroidea</taxon>
        <taxon>Calliphoridae</taxon>
        <taxon>Luciliinae</taxon>
        <taxon>Lucilia</taxon>
    </lineage>
</organism>
<feature type="region of interest" description="Disordered" evidence="2">
    <location>
        <begin position="542"/>
        <end position="599"/>
    </location>
</feature>
<evidence type="ECO:0000313" key="5">
    <source>
        <dbReference type="Proteomes" id="UP000037069"/>
    </source>
</evidence>
<dbReference type="STRING" id="7375.A0A0L0C0D7"/>
<feature type="region of interest" description="Disordered" evidence="2">
    <location>
        <begin position="1426"/>
        <end position="1453"/>
    </location>
</feature>
<reference evidence="4 5" key="1">
    <citation type="journal article" date="2015" name="Nat. Commun.">
        <title>Lucilia cuprina genome unlocks parasitic fly biology to underpin future interventions.</title>
        <authorList>
            <person name="Anstead C.A."/>
            <person name="Korhonen P.K."/>
            <person name="Young N.D."/>
            <person name="Hall R.S."/>
            <person name="Jex A.R."/>
            <person name="Murali S.C."/>
            <person name="Hughes D.S."/>
            <person name="Lee S.F."/>
            <person name="Perry T."/>
            <person name="Stroehlein A.J."/>
            <person name="Ansell B.R."/>
            <person name="Breugelmans B."/>
            <person name="Hofmann A."/>
            <person name="Qu J."/>
            <person name="Dugan S."/>
            <person name="Lee S.L."/>
            <person name="Chao H."/>
            <person name="Dinh H."/>
            <person name="Han Y."/>
            <person name="Doddapaneni H.V."/>
            <person name="Worley K.C."/>
            <person name="Muzny D.M."/>
            <person name="Ioannidis P."/>
            <person name="Waterhouse R.M."/>
            <person name="Zdobnov E.M."/>
            <person name="James P.J."/>
            <person name="Bagnall N.H."/>
            <person name="Kotze A.C."/>
            <person name="Gibbs R.A."/>
            <person name="Richards S."/>
            <person name="Batterham P."/>
            <person name="Gasser R.B."/>
        </authorList>
    </citation>
    <scope>NUCLEOTIDE SEQUENCE [LARGE SCALE GENOMIC DNA]</scope>
    <source>
        <strain evidence="4 5">LS</strain>
        <tissue evidence="4">Full body</tissue>
    </source>
</reference>
<feature type="compositionally biased region" description="Low complexity" evidence="2">
    <location>
        <begin position="2875"/>
        <end position="2903"/>
    </location>
</feature>
<feature type="compositionally biased region" description="Polar residues" evidence="2">
    <location>
        <begin position="1688"/>
        <end position="1697"/>
    </location>
</feature>
<feature type="region of interest" description="Disordered" evidence="2">
    <location>
        <begin position="2600"/>
        <end position="2637"/>
    </location>
</feature>
<feature type="compositionally biased region" description="Basic and acidic residues" evidence="2">
    <location>
        <begin position="382"/>
        <end position="401"/>
    </location>
</feature>
<feature type="region of interest" description="Disordered" evidence="2">
    <location>
        <begin position="2870"/>
        <end position="2905"/>
    </location>
</feature>
<evidence type="ECO:0000259" key="3">
    <source>
        <dbReference type="PROSITE" id="PS50106"/>
    </source>
</evidence>
<feature type="compositionally biased region" description="Basic and acidic residues" evidence="2">
    <location>
        <begin position="950"/>
        <end position="969"/>
    </location>
</feature>
<feature type="region of interest" description="Disordered" evidence="2">
    <location>
        <begin position="2780"/>
        <end position="2808"/>
    </location>
</feature>
<dbReference type="PROSITE" id="PS50106">
    <property type="entry name" value="PDZ"/>
    <property type="match status" value="2"/>
</dbReference>
<evidence type="ECO:0000256" key="2">
    <source>
        <dbReference type="SAM" id="MobiDB-lite"/>
    </source>
</evidence>
<feature type="region of interest" description="Disordered" evidence="2">
    <location>
        <begin position="448"/>
        <end position="528"/>
    </location>
</feature>
<feature type="compositionally biased region" description="Low complexity" evidence="2">
    <location>
        <begin position="2701"/>
        <end position="2717"/>
    </location>
</feature>
<feature type="compositionally biased region" description="Basic and acidic residues" evidence="2">
    <location>
        <begin position="1699"/>
        <end position="1717"/>
    </location>
</feature>
<dbReference type="EMBL" id="JRES01001072">
    <property type="protein sequence ID" value="KNC25758.1"/>
    <property type="molecule type" value="Genomic_DNA"/>
</dbReference>
<feature type="compositionally biased region" description="Polar residues" evidence="2">
    <location>
        <begin position="216"/>
        <end position="232"/>
    </location>
</feature>
<feature type="compositionally biased region" description="Low complexity" evidence="2">
    <location>
        <begin position="250"/>
        <end position="265"/>
    </location>
</feature>
<dbReference type="CDD" id="cd06763">
    <property type="entry name" value="PDZ7_PDZD2-PDZ4_hPro-IL-16-like"/>
    <property type="match status" value="1"/>
</dbReference>
<proteinExistence type="predicted"/>
<feature type="compositionally biased region" description="Low complexity" evidence="2">
    <location>
        <begin position="2208"/>
        <end position="2222"/>
    </location>
</feature>
<feature type="compositionally biased region" description="Basic and acidic residues" evidence="2">
    <location>
        <begin position="1730"/>
        <end position="1746"/>
    </location>
</feature>
<feature type="compositionally biased region" description="Basic and acidic residues" evidence="2">
    <location>
        <begin position="1007"/>
        <end position="1095"/>
    </location>
</feature>
<keyword evidence="1" id="KW-0175">Coiled coil</keyword>
<feature type="domain" description="PDZ" evidence="3">
    <location>
        <begin position="69"/>
        <end position="148"/>
    </location>
</feature>
<feature type="compositionally biased region" description="Low complexity" evidence="2">
    <location>
        <begin position="651"/>
        <end position="670"/>
    </location>
</feature>
<feature type="coiled-coil region" evidence="1">
    <location>
        <begin position="2924"/>
        <end position="2951"/>
    </location>
</feature>
<dbReference type="InterPro" id="IPR036034">
    <property type="entry name" value="PDZ_sf"/>
</dbReference>
<feature type="region of interest" description="Disordered" evidence="2">
    <location>
        <begin position="13"/>
        <end position="34"/>
    </location>
</feature>
<feature type="compositionally biased region" description="Low complexity" evidence="2">
    <location>
        <begin position="456"/>
        <end position="470"/>
    </location>
</feature>
<keyword evidence="5" id="KW-1185">Reference proteome</keyword>
<feature type="region of interest" description="Disordered" evidence="2">
    <location>
        <begin position="2198"/>
        <end position="2265"/>
    </location>
</feature>
<evidence type="ECO:0000313" key="4">
    <source>
        <dbReference type="EMBL" id="KNC25758.1"/>
    </source>
</evidence>
<dbReference type="OMA" id="DMTRIEC"/>
<dbReference type="PANTHER" id="PTHR11324">
    <property type="entry name" value="IL16-RELATED"/>
    <property type="match status" value="1"/>
</dbReference>
<feature type="compositionally biased region" description="Acidic residues" evidence="2">
    <location>
        <begin position="2679"/>
        <end position="2690"/>
    </location>
</feature>
<dbReference type="SMART" id="SM00228">
    <property type="entry name" value="PDZ"/>
    <property type="match status" value="2"/>
</dbReference>
<feature type="compositionally biased region" description="Polar residues" evidence="2">
    <location>
        <begin position="1718"/>
        <end position="1727"/>
    </location>
</feature>
<dbReference type="CDD" id="cd00136">
    <property type="entry name" value="PDZ_canonical"/>
    <property type="match status" value="1"/>
</dbReference>
<feature type="compositionally biased region" description="Basic and acidic residues" evidence="2">
    <location>
        <begin position="762"/>
        <end position="774"/>
    </location>
</feature>
<feature type="region of interest" description="Disordered" evidence="2">
    <location>
        <begin position="250"/>
        <end position="273"/>
    </location>
</feature>
<feature type="compositionally biased region" description="Polar residues" evidence="2">
    <location>
        <begin position="480"/>
        <end position="492"/>
    </location>
</feature>
<feature type="region of interest" description="Disordered" evidence="2">
    <location>
        <begin position="2752"/>
        <end position="2771"/>
    </location>
</feature>
<dbReference type="Gene3D" id="2.30.42.10">
    <property type="match status" value="2"/>
</dbReference>
<feature type="compositionally biased region" description="Basic and acidic residues" evidence="2">
    <location>
        <begin position="517"/>
        <end position="528"/>
    </location>
</feature>
<feature type="region of interest" description="Disordered" evidence="2">
    <location>
        <begin position="2665"/>
        <end position="2718"/>
    </location>
</feature>
<feature type="compositionally biased region" description="Low complexity" evidence="2">
    <location>
        <begin position="1131"/>
        <end position="1153"/>
    </location>
</feature>
<feature type="region of interest" description="Disordered" evidence="2">
    <location>
        <begin position="948"/>
        <end position="985"/>
    </location>
</feature>
<feature type="compositionally biased region" description="Low complexity" evidence="2">
    <location>
        <begin position="708"/>
        <end position="724"/>
    </location>
</feature>
<feature type="compositionally biased region" description="Polar residues" evidence="2">
    <location>
        <begin position="752"/>
        <end position="761"/>
    </location>
</feature>
<feature type="compositionally biased region" description="Pro residues" evidence="2">
    <location>
        <begin position="190"/>
        <end position="199"/>
    </location>
</feature>
<evidence type="ECO:0000256" key="1">
    <source>
        <dbReference type="SAM" id="Coils"/>
    </source>
</evidence>
<feature type="compositionally biased region" description="Basic and acidic residues" evidence="2">
    <location>
        <begin position="1755"/>
        <end position="1772"/>
    </location>
</feature>
<comment type="caution">
    <text evidence="4">The sequence shown here is derived from an EMBL/GenBank/DDBJ whole genome shotgun (WGS) entry which is preliminary data.</text>
</comment>
<feature type="compositionally biased region" description="Polar residues" evidence="2">
    <location>
        <begin position="1096"/>
        <end position="1119"/>
    </location>
</feature>
<feature type="region of interest" description="Disordered" evidence="2">
    <location>
        <begin position="1619"/>
        <end position="1835"/>
    </location>
</feature>
<feature type="region of interest" description="Disordered" evidence="2">
    <location>
        <begin position="649"/>
        <end position="693"/>
    </location>
</feature>
<feature type="compositionally biased region" description="Low complexity" evidence="2">
    <location>
        <begin position="2601"/>
        <end position="2631"/>
    </location>
</feature>
<dbReference type="InterPro" id="IPR001478">
    <property type="entry name" value="PDZ"/>
</dbReference>
<feature type="compositionally biased region" description="Low complexity" evidence="2">
    <location>
        <begin position="2456"/>
        <end position="2476"/>
    </location>
</feature>
<feature type="compositionally biased region" description="Basic and acidic residues" evidence="2">
    <location>
        <begin position="1257"/>
        <end position="1267"/>
    </location>
</feature>
<gene>
    <name evidence="4" type="ORF">FF38_10392</name>
</gene>
<feature type="compositionally biased region" description="Polar residues" evidence="2">
    <location>
        <begin position="550"/>
        <end position="560"/>
    </location>
</feature>
<feature type="region of interest" description="Disordered" evidence="2">
    <location>
        <begin position="173"/>
        <end position="238"/>
    </location>
</feature>
<feature type="region of interest" description="Disordered" evidence="2">
    <location>
        <begin position="1007"/>
        <end position="1153"/>
    </location>
</feature>
<feature type="domain" description="PDZ" evidence="3">
    <location>
        <begin position="2958"/>
        <end position="3030"/>
    </location>
</feature>